<dbReference type="GeneID" id="66836870"/>
<proteinExistence type="predicted"/>
<dbReference type="Proteomes" id="UP000042997">
    <property type="component" value="Unassembled WGS sequence"/>
</dbReference>
<dbReference type="InterPro" id="IPR029058">
    <property type="entry name" value="AB_hydrolase_fold"/>
</dbReference>
<dbReference type="InterPro" id="IPR002925">
    <property type="entry name" value="Dienelactn_hydro"/>
</dbReference>
<reference evidence="2 3" key="1">
    <citation type="journal article" date="2014" name="Genome Announc.">
        <title>Draft Genome Sequence of Propane- and Butane-Oxidizing Actinobacterium Rhodococcus ruber IEGM 231.</title>
        <authorList>
            <person name="Ivshina I.B."/>
            <person name="Kuyukina M.S."/>
            <person name="Krivoruchko A.V."/>
            <person name="Barbe V."/>
            <person name="Fischer C."/>
        </authorList>
    </citation>
    <scope>NUCLEOTIDE SEQUENCE [LARGE SCALE GENOMIC DNA]</scope>
</reference>
<dbReference type="KEGG" id="rrz:CS378_07515"/>
<sequence length="281" mass="29034">MAAKPKSLAQRLSKRGPHTVLRGNLALAGQPGTVYTPAEGFGLPAVAFGHGWMTGLDKYSKLFEHLASWGIVVAAPSTERGPIPSHLGLAADLGTTLDICVGVRLGTGRISVHPDRLGLVGHGMGAGAAVLAASRREVAAVAALYPAPTSPPASALAARVHAPGLVLAAEKDLGSMGSDAVAVAQAWGGEVLMRVVHKATDDGMIEGRRLLAFLGVGGAQRNTQKVTRALLTGYLLYRLAGDKTYAPLADPEAELPGSEVLTEPDAIDRELGTQINQLLGR</sequence>
<feature type="domain" description="Dienelactone hydrolase" evidence="1">
    <location>
        <begin position="111"/>
        <end position="173"/>
    </location>
</feature>
<dbReference type="AlphaFoldDB" id="A0A098BKH4"/>
<dbReference type="PANTHER" id="PTHR33428:SF14">
    <property type="entry name" value="CARBOXYLESTERASE TYPE B DOMAIN-CONTAINING PROTEIN"/>
    <property type="match status" value="1"/>
</dbReference>
<evidence type="ECO:0000313" key="3">
    <source>
        <dbReference type="Proteomes" id="UP000042997"/>
    </source>
</evidence>
<accession>A0A098BKH4</accession>
<dbReference type="Gene3D" id="3.40.50.1820">
    <property type="entry name" value="alpha/beta hydrolase"/>
    <property type="match status" value="1"/>
</dbReference>
<organism evidence="2 3">
    <name type="scientific">Rhodococcus ruber</name>
    <dbReference type="NCBI Taxonomy" id="1830"/>
    <lineage>
        <taxon>Bacteria</taxon>
        <taxon>Bacillati</taxon>
        <taxon>Actinomycetota</taxon>
        <taxon>Actinomycetes</taxon>
        <taxon>Mycobacteriales</taxon>
        <taxon>Nocardiaceae</taxon>
        <taxon>Rhodococcus</taxon>
    </lineage>
</organism>
<dbReference type="OrthoDB" id="4772420at2"/>
<dbReference type="PANTHER" id="PTHR33428">
    <property type="entry name" value="CHLOROPHYLLASE-2, CHLOROPLASTIC"/>
    <property type="match status" value="1"/>
</dbReference>
<gene>
    <name evidence="2" type="ORF">RHRU231_470072</name>
</gene>
<evidence type="ECO:0000259" key="1">
    <source>
        <dbReference type="Pfam" id="PF01738"/>
    </source>
</evidence>
<protein>
    <recommendedName>
        <fullName evidence="1">Dienelactone hydrolase domain-containing protein</fullName>
    </recommendedName>
</protein>
<evidence type="ECO:0000313" key="2">
    <source>
        <dbReference type="EMBL" id="CDZ89224.1"/>
    </source>
</evidence>
<dbReference type="Pfam" id="PF01738">
    <property type="entry name" value="DLH"/>
    <property type="match status" value="1"/>
</dbReference>
<dbReference type="RefSeq" id="WP_040272368.1">
    <property type="nucleotide sequence ID" value="NZ_CP023714.1"/>
</dbReference>
<dbReference type="EMBL" id="CCSD01000058">
    <property type="protein sequence ID" value="CDZ89224.1"/>
    <property type="molecule type" value="Genomic_DNA"/>
</dbReference>
<name>A0A098BKH4_9NOCA</name>
<dbReference type="SUPFAM" id="SSF53474">
    <property type="entry name" value="alpha/beta-Hydrolases"/>
    <property type="match status" value="1"/>
</dbReference>
<dbReference type="eggNOG" id="COG1073">
    <property type="taxonomic scope" value="Bacteria"/>
</dbReference>